<accession>A0A7J7MI93</accession>
<evidence type="ECO:0008006" key="5">
    <source>
        <dbReference type="Google" id="ProtNLM"/>
    </source>
</evidence>
<dbReference type="InterPro" id="IPR011990">
    <property type="entry name" value="TPR-like_helical_dom_sf"/>
</dbReference>
<keyword evidence="4" id="KW-1185">Reference proteome</keyword>
<keyword evidence="1" id="KW-0677">Repeat</keyword>
<sequence>MVASRCSPNCYTYTVLMEYIAGSSKFTAVLDIFNKIQEAGVLPDKTTCNILVQMCSRGRAIGVLHHVLQYMKKNFIIFRQSVYTEAREALKFYGESDYVLKEANCRLSLEGREAISESCKMTTINVSSGIVLRLLEKRNFIVVDNILHDTISKNIMLDCKLISTIIQMNCANCRPNDALLAFRYGSQMNLNIVRAAYLSLIGPFI</sequence>
<feature type="repeat" description="PPR" evidence="2">
    <location>
        <begin position="9"/>
        <end position="43"/>
    </location>
</feature>
<dbReference type="InterPro" id="IPR002885">
    <property type="entry name" value="PPR_rpt"/>
</dbReference>
<evidence type="ECO:0000313" key="3">
    <source>
        <dbReference type="EMBL" id="KAF6154532.1"/>
    </source>
</evidence>
<dbReference type="PANTHER" id="PTHR46862:SF5">
    <property type="entry name" value="OS02G0170000 PROTEIN"/>
    <property type="match status" value="1"/>
</dbReference>
<dbReference type="Pfam" id="PF13041">
    <property type="entry name" value="PPR_2"/>
    <property type="match status" value="1"/>
</dbReference>
<evidence type="ECO:0000256" key="2">
    <source>
        <dbReference type="PROSITE-ProRule" id="PRU00708"/>
    </source>
</evidence>
<dbReference type="NCBIfam" id="TIGR00756">
    <property type="entry name" value="PPR"/>
    <property type="match status" value="1"/>
</dbReference>
<proteinExistence type="predicted"/>
<dbReference type="OrthoDB" id="185373at2759"/>
<dbReference type="EMBL" id="JACGCM010001493">
    <property type="protein sequence ID" value="KAF6154532.1"/>
    <property type="molecule type" value="Genomic_DNA"/>
</dbReference>
<reference evidence="3 4" key="1">
    <citation type="journal article" date="2020" name="IScience">
        <title>Genome Sequencing of the Endangered Kingdonia uniflora (Circaeasteraceae, Ranunculales) Reveals Potential Mechanisms of Evolutionary Specialization.</title>
        <authorList>
            <person name="Sun Y."/>
            <person name="Deng T."/>
            <person name="Zhang A."/>
            <person name="Moore M.J."/>
            <person name="Landis J.B."/>
            <person name="Lin N."/>
            <person name="Zhang H."/>
            <person name="Zhang X."/>
            <person name="Huang J."/>
            <person name="Zhang X."/>
            <person name="Sun H."/>
            <person name="Wang H."/>
        </authorList>
    </citation>
    <scope>NUCLEOTIDE SEQUENCE [LARGE SCALE GENOMIC DNA]</scope>
    <source>
        <strain evidence="3">TB1705</strain>
        <tissue evidence="3">Leaf</tissue>
    </source>
</reference>
<gene>
    <name evidence="3" type="ORF">GIB67_012552</name>
</gene>
<evidence type="ECO:0000313" key="4">
    <source>
        <dbReference type="Proteomes" id="UP000541444"/>
    </source>
</evidence>
<name>A0A7J7MI93_9MAGN</name>
<dbReference type="PROSITE" id="PS51375">
    <property type="entry name" value="PPR"/>
    <property type="match status" value="1"/>
</dbReference>
<dbReference type="Gene3D" id="1.25.40.10">
    <property type="entry name" value="Tetratricopeptide repeat domain"/>
    <property type="match status" value="1"/>
</dbReference>
<protein>
    <recommendedName>
        <fullName evidence="5">Pentatricopeptide repeat-containing protein</fullName>
    </recommendedName>
</protein>
<dbReference type="Proteomes" id="UP000541444">
    <property type="component" value="Unassembled WGS sequence"/>
</dbReference>
<dbReference type="PANTHER" id="PTHR46862">
    <property type="entry name" value="OS07G0661900 PROTEIN"/>
    <property type="match status" value="1"/>
</dbReference>
<evidence type="ECO:0000256" key="1">
    <source>
        <dbReference type="ARBA" id="ARBA00022737"/>
    </source>
</evidence>
<dbReference type="AlphaFoldDB" id="A0A7J7MI93"/>
<comment type="caution">
    <text evidence="3">The sequence shown here is derived from an EMBL/GenBank/DDBJ whole genome shotgun (WGS) entry which is preliminary data.</text>
</comment>
<organism evidence="3 4">
    <name type="scientific">Kingdonia uniflora</name>
    <dbReference type="NCBI Taxonomy" id="39325"/>
    <lineage>
        <taxon>Eukaryota</taxon>
        <taxon>Viridiplantae</taxon>
        <taxon>Streptophyta</taxon>
        <taxon>Embryophyta</taxon>
        <taxon>Tracheophyta</taxon>
        <taxon>Spermatophyta</taxon>
        <taxon>Magnoliopsida</taxon>
        <taxon>Ranunculales</taxon>
        <taxon>Circaeasteraceae</taxon>
        <taxon>Kingdonia</taxon>
    </lineage>
</organism>